<protein>
    <recommendedName>
        <fullName evidence="1">Immunity protein 43 domain-containing protein</fullName>
    </recommendedName>
</protein>
<keyword evidence="3" id="KW-1185">Reference proteome</keyword>
<organism evidence="2 3">
    <name type="scientific">Malaciobacter canalis</name>
    <dbReference type="NCBI Taxonomy" id="1912871"/>
    <lineage>
        <taxon>Bacteria</taxon>
        <taxon>Pseudomonadati</taxon>
        <taxon>Campylobacterota</taxon>
        <taxon>Epsilonproteobacteria</taxon>
        <taxon>Campylobacterales</taxon>
        <taxon>Arcobacteraceae</taxon>
        <taxon>Malaciobacter</taxon>
    </lineage>
</organism>
<gene>
    <name evidence="2" type="ORF">CPG37_01460</name>
</gene>
<dbReference type="Pfam" id="PF15570">
    <property type="entry name" value="Imm43"/>
    <property type="match status" value="1"/>
</dbReference>
<dbReference type="EMBL" id="NWVW01000001">
    <property type="protein sequence ID" value="PHO11139.1"/>
    <property type="molecule type" value="Genomic_DNA"/>
</dbReference>
<evidence type="ECO:0000313" key="2">
    <source>
        <dbReference type="EMBL" id="PHO11139.1"/>
    </source>
</evidence>
<dbReference type="InterPro" id="IPR029079">
    <property type="entry name" value="Imm43"/>
</dbReference>
<dbReference type="Proteomes" id="UP000221384">
    <property type="component" value="Unassembled WGS sequence"/>
</dbReference>
<feature type="domain" description="Immunity protein 43" evidence="1">
    <location>
        <begin position="57"/>
        <end position="213"/>
    </location>
</feature>
<proteinExistence type="predicted"/>
<dbReference type="RefSeq" id="WP_099333473.1">
    <property type="nucleotide sequence ID" value="NZ_CP042812.1"/>
</dbReference>
<accession>A0ABX4LT69</accession>
<comment type="caution">
    <text evidence="2">The sequence shown here is derived from an EMBL/GenBank/DDBJ whole genome shotgun (WGS) entry which is preliminary data.</text>
</comment>
<evidence type="ECO:0000313" key="3">
    <source>
        <dbReference type="Proteomes" id="UP000221384"/>
    </source>
</evidence>
<sequence length="227" mass="26355">MKKYFMIMIDRSSDFYTGFISGVFQSSAGTRLPVGASDISVYKLNSSSCDIYWNFDDIVPLHFDYTMHDGHIVSKRILDVINKYRLADSIQRKISVWMQGEKIEKDFYHIFFERITQRVRDDRYDHLVVFDKEKSEFERGKMNMVIPTGEIVLTENANNYDCFELQSSIKGIQGNLVVDEELANELITLNAKGIKLVPLQEAFKEYCKDWGVDASSLIIKKKRIMPC</sequence>
<name>A0ABX4LT69_9BACT</name>
<reference evidence="2 3" key="1">
    <citation type="submission" date="2017-09" db="EMBL/GenBank/DDBJ databases">
        <authorList>
            <person name="Perez-Cataluna A."/>
            <person name="Figueras M.J."/>
            <person name="Salas-Masso N."/>
        </authorList>
    </citation>
    <scope>NUCLEOTIDE SEQUENCE [LARGE SCALE GENOMIC DNA]</scope>
    <source>
        <strain evidence="2 3">F138-33</strain>
    </source>
</reference>
<evidence type="ECO:0000259" key="1">
    <source>
        <dbReference type="Pfam" id="PF15570"/>
    </source>
</evidence>